<organism evidence="8 10">
    <name type="scientific">Thiopseudomonas alkaliphila</name>
    <dbReference type="NCBI Taxonomy" id="1697053"/>
    <lineage>
        <taxon>Bacteria</taxon>
        <taxon>Pseudomonadati</taxon>
        <taxon>Pseudomonadota</taxon>
        <taxon>Gammaproteobacteria</taxon>
        <taxon>Pseudomonadales</taxon>
        <taxon>Pseudomonadaceae</taxon>
        <taxon>Thiopseudomonas</taxon>
    </lineage>
</organism>
<proteinExistence type="inferred from homology"/>
<evidence type="ECO:0000256" key="5">
    <source>
        <dbReference type="ARBA" id="ARBA00023136"/>
    </source>
</evidence>
<evidence type="ECO:0000256" key="2">
    <source>
        <dbReference type="ARBA" id="ARBA00022448"/>
    </source>
</evidence>
<reference evidence="9" key="3">
    <citation type="journal article" date="2022" name="Sci. Total Environ.">
        <title>Prevalence, transmission, and molecular epidemiology of tet(X)-positive bacteria among humans, animals, and environmental niches in China: An epidemiological, and genomic-based study.</title>
        <authorList>
            <person name="Dong N."/>
            <person name="Zeng Y."/>
            <person name="Cai C."/>
            <person name="Sun C."/>
            <person name="Lu J."/>
            <person name="Liu C."/>
            <person name="Zhou H."/>
            <person name="Sun Q."/>
            <person name="Shu L."/>
            <person name="Wang H."/>
            <person name="Wang Y."/>
            <person name="Wang S."/>
            <person name="Wu C."/>
            <person name="Chan E.W."/>
            <person name="Chen G."/>
            <person name="Shen Z."/>
            <person name="Chen S."/>
            <person name="Zhang R."/>
        </authorList>
    </citation>
    <scope>NUCLEOTIDE SEQUENCE</scope>
    <source>
        <strain evidence="9">DF46-2-2</strain>
    </source>
</reference>
<keyword evidence="6 7" id="KW-0998">Cell outer membrane</keyword>
<evidence type="ECO:0008006" key="11">
    <source>
        <dbReference type="Google" id="ProtNLM"/>
    </source>
</evidence>
<evidence type="ECO:0000256" key="6">
    <source>
        <dbReference type="ARBA" id="ARBA00023237"/>
    </source>
</evidence>
<dbReference type="GO" id="GO:0009279">
    <property type="term" value="C:cell outer membrane"/>
    <property type="evidence" value="ECO:0007669"/>
    <property type="project" value="UniProtKB-SubCell"/>
</dbReference>
<dbReference type="SUPFAM" id="SSF56935">
    <property type="entry name" value="Porins"/>
    <property type="match status" value="1"/>
</dbReference>
<reference evidence="9" key="2">
    <citation type="submission" date="2020-06" db="EMBL/GenBank/DDBJ databases">
        <authorList>
            <person name="Dong N."/>
        </authorList>
    </citation>
    <scope>NUCLEOTIDE SEQUENCE</scope>
    <source>
        <strain evidence="9">DF46-2-2</strain>
    </source>
</reference>
<accession>A0A0K1XEA3</accession>
<name>A0A0K1XEA3_9GAMM</name>
<dbReference type="EMBL" id="CP012365">
    <property type="protein sequence ID" value="AKX59508.1"/>
    <property type="molecule type" value="Genomic_DNA"/>
</dbReference>
<comment type="subcellular location">
    <subcellularLocation>
        <location evidence="1 7">Cell outer membrane</location>
        <topology evidence="1 7">Multi-pass membrane protein</topology>
    </subcellularLocation>
</comment>
<evidence type="ECO:0000313" key="8">
    <source>
        <dbReference type="EMBL" id="AKX59508.1"/>
    </source>
</evidence>
<dbReference type="Gene3D" id="2.40.170.20">
    <property type="entry name" value="TonB-dependent receptor, beta-barrel domain"/>
    <property type="match status" value="1"/>
</dbReference>
<evidence type="ECO:0000313" key="9">
    <source>
        <dbReference type="EMBL" id="MDM1696927.1"/>
    </source>
</evidence>
<evidence type="ECO:0000256" key="7">
    <source>
        <dbReference type="PROSITE-ProRule" id="PRU01360"/>
    </source>
</evidence>
<keyword evidence="5 7" id="KW-0472">Membrane</keyword>
<keyword evidence="2 7" id="KW-0813">Transport</keyword>
<evidence type="ECO:0000256" key="4">
    <source>
        <dbReference type="ARBA" id="ARBA00022692"/>
    </source>
</evidence>
<keyword evidence="10" id="KW-1185">Reference proteome</keyword>
<dbReference type="Proteomes" id="UP000063953">
    <property type="component" value="Chromosome"/>
</dbReference>
<evidence type="ECO:0000256" key="3">
    <source>
        <dbReference type="ARBA" id="ARBA00022452"/>
    </source>
</evidence>
<comment type="similarity">
    <text evidence="7">Belongs to the TonB-dependent receptor family.</text>
</comment>
<reference evidence="8 10" key="1">
    <citation type="journal article" date="2015" name="Genome Announc.">
        <title>Genome Sequences of Oblitimonas alkaliphila gen. nov. sp. nov. (Proposed), a Novel Bacterium of the Pseudomonadaceae Family.</title>
        <authorList>
            <person name="Lauer A.C."/>
            <person name="Nicholson A.C."/>
            <person name="Humrighouse B.W."/>
            <person name="Emery B."/>
            <person name="Drobish A."/>
            <person name="Juieng P."/>
            <person name="Loparev V."/>
            <person name="McQuiston J.R."/>
        </authorList>
    </citation>
    <scope>NUCLEOTIDE SEQUENCE [LARGE SCALE GENOMIC DNA]</scope>
    <source>
        <strain evidence="8 10">E5571</strain>
    </source>
</reference>
<protein>
    <recommendedName>
        <fullName evidence="11">TonB-dependent receptor-like beta-barrel domain-containing protein</fullName>
    </recommendedName>
</protein>
<keyword evidence="4 7" id="KW-0812">Transmembrane</keyword>
<sequence>MLSPRYRAAYREVVRTGRIRHAEQWISDYQTYRFPSAFTWDITTTYDLPVTSTQSLLTTLSVTNVLNKRIPVAYGDEDSFGQVYDAGRQLWVEVGYRF</sequence>
<dbReference type="InterPro" id="IPR039426">
    <property type="entry name" value="TonB-dep_rcpt-like"/>
</dbReference>
<dbReference type="AlphaFoldDB" id="A0A0K1XEA3"/>
<dbReference type="RefSeq" id="WP_053100685.1">
    <property type="nucleotide sequence ID" value="NZ_CP012365.1"/>
</dbReference>
<keyword evidence="3 7" id="KW-1134">Transmembrane beta strand</keyword>
<evidence type="ECO:0000256" key="1">
    <source>
        <dbReference type="ARBA" id="ARBA00004571"/>
    </source>
</evidence>
<evidence type="ECO:0000313" key="10">
    <source>
        <dbReference type="Proteomes" id="UP000063953"/>
    </source>
</evidence>
<dbReference type="EMBL" id="JACANB010000006">
    <property type="protein sequence ID" value="MDM1696927.1"/>
    <property type="molecule type" value="Genomic_DNA"/>
</dbReference>
<dbReference type="PROSITE" id="PS52016">
    <property type="entry name" value="TONB_DEPENDENT_REC_3"/>
    <property type="match status" value="1"/>
</dbReference>
<dbReference type="Proteomes" id="UP001173465">
    <property type="component" value="Unassembled WGS sequence"/>
</dbReference>
<gene>
    <name evidence="8" type="ORF">AKN88_05850</name>
    <name evidence="9" type="ORF">HX099_09700</name>
</gene>
<dbReference type="InterPro" id="IPR036942">
    <property type="entry name" value="Beta-barrel_TonB_sf"/>
</dbReference>